<proteinExistence type="predicted"/>
<comment type="caution">
    <text evidence="2">The sequence shown here is derived from an EMBL/GenBank/DDBJ whole genome shotgun (WGS) entry which is preliminary data.</text>
</comment>
<protein>
    <submittedName>
        <fullName evidence="2">Uncharacterized protein</fullName>
    </submittedName>
</protein>
<name>A0ABU3NV84_9FIRM</name>
<dbReference type="EMBL" id="JAUOZS010000001">
    <property type="protein sequence ID" value="MDT8900733.1"/>
    <property type="molecule type" value="Genomic_DNA"/>
</dbReference>
<dbReference type="RefSeq" id="WP_413779269.1">
    <property type="nucleotide sequence ID" value="NZ_JAUOZS010000001.1"/>
</dbReference>
<evidence type="ECO:0000256" key="1">
    <source>
        <dbReference type="SAM" id="SignalP"/>
    </source>
</evidence>
<evidence type="ECO:0000313" key="3">
    <source>
        <dbReference type="Proteomes" id="UP001254848"/>
    </source>
</evidence>
<feature type="signal peptide" evidence="1">
    <location>
        <begin position="1"/>
        <end position="23"/>
    </location>
</feature>
<sequence>MSTKTILSLVLILLLPLGGGAAATEMPPSVALDGFWYYNGFLADKTPGAGYTVIPAQPVALHADRDAASRIVGTLPPGKEATLLALCYIAHPGLHPVTIRQPLSSPDGTKTLQPGETVGYISIYGGDALAVYHRGEIIAVEALGVELPPNRKEIREAENQWLYLSDRQGTSGWCQYATDGHRHNARWRINTAAAVGGSADLNPIVFGNFPQFQRLTTLLTQQ</sequence>
<evidence type="ECO:0000313" key="2">
    <source>
        <dbReference type="EMBL" id="MDT8900733.1"/>
    </source>
</evidence>
<reference evidence="2 3" key="1">
    <citation type="submission" date="2023-07" db="EMBL/GenBank/DDBJ databases">
        <title>The novel representative of Negativicutes class, Anaeroselena agilis gen. nov. sp. nov.</title>
        <authorList>
            <person name="Prokofeva M.I."/>
            <person name="Elcheninov A.G."/>
            <person name="Klyukina A."/>
            <person name="Kublanov I.V."/>
            <person name="Frolov E.N."/>
            <person name="Podosokorskaya O.A."/>
        </authorList>
    </citation>
    <scope>NUCLEOTIDE SEQUENCE [LARGE SCALE GENOMIC DNA]</scope>
    <source>
        <strain evidence="2 3">4137-cl</strain>
    </source>
</reference>
<feature type="chain" id="PRO_5045843531" evidence="1">
    <location>
        <begin position="24"/>
        <end position="222"/>
    </location>
</feature>
<organism evidence="2 3">
    <name type="scientific">Anaeroselena agilis</name>
    <dbReference type="NCBI Taxonomy" id="3063788"/>
    <lineage>
        <taxon>Bacteria</taxon>
        <taxon>Bacillati</taxon>
        <taxon>Bacillota</taxon>
        <taxon>Negativicutes</taxon>
        <taxon>Acetonemataceae</taxon>
        <taxon>Anaeroselena</taxon>
    </lineage>
</organism>
<keyword evidence="1" id="KW-0732">Signal</keyword>
<accession>A0ABU3NV84</accession>
<keyword evidence="3" id="KW-1185">Reference proteome</keyword>
<dbReference type="Proteomes" id="UP001254848">
    <property type="component" value="Unassembled WGS sequence"/>
</dbReference>
<gene>
    <name evidence="2" type="ORF">Q4T40_05705</name>
</gene>